<dbReference type="SUPFAM" id="SSF47384">
    <property type="entry name" value="Homodimeric domain of signal transducing histidine kinase"/>
    <property type="match status" value="1"/>
</dbReference>
<evidence type="ECO:0000313" key="12">
    <source>
        <dbReference type="Proteomes" id="UP000460272"/>
    </source>
</evidence>
<feature type="transmembrane region" description="Helical" evidence="9">
    <location>
        <begin position="15"/>
        <end position="34"/>
    </location>
</feature>
<feature type="transmembrane region" description="Helical" evidence="9">
    <location>
        <begin position="73"/>
        <end position="93"/>
    </location>
</feature>
<dbReference type="InterPro" id="IPR005467">
    <property type="entry name" value="His_kinase_dom"/>
</dbReference>
<dbReference type="PANTHER" id="PTHR45453:SF1">
    <property type="entry name" value="PHOSPHATE REGULON SENSOR PROTEIN PHOR"/>
    <property type="match status" value="1"/>
</dbReference>
<dbReference type="SMART" id="SM00388">
    <property type="entry name" value="HisKA"/>
    <property type="match status" value="1"/>
</dbReference>
<proteinExistence type="predicted"/>
<keyword evidence="4" id="KW-0597">Phosphoprotein</keyword>
<protein>
    <recommendedName>
        <fullName evidence="8">Sensor-like histidine kinase SenX3</fullName>
        <ecNumber evidence="3">2.7.13.3</ecNumber>
    </recommendedName>
</protein>
<dbReference type="CDD" id="cd00082">
    <property type="entry name" value="HisKA"/>
    <property type="match status" value="1"/>
</dbReference>
<dbReference type="EC" id="2.7.13.3" evidence="3"/>
<dbReference type="InterPro" id="IPR036097">
    <property type="entry name" value="HisK_dim/P_sf"/>
</dbReference>
<keyword evidence="6 11" id="KW-0418">Kinase</keyword>
<name>A0A6P2C2G4_9ACTN</name>
<dbReference type="PRINTS" id="PR00344">
    <property type="entry name" value="BCTRLSENSOR"/>
</dbReference>
<evidence type="ECO:0000256" key="9">
    <source>
        <dbReference type="SAM" id="Phobius"/>
    </source>
</evidence>
<dbReference type="GO" id="GO:0005886">
    <property type="term" value="C:plasma membrane"/>
    <property type="evidence" value="ECO:0007669"/>
    <property type="project" value="UniProtKB-SubCell"/>
</dbReference>
<evidence type="ECO:0000256" key="8">
    <source>
        <dbReference type="ARBA" id="ARBA00039401"/>
    </source>
</evidence>
<keyword evidence="5" id="KW-0808">Transferase</keyword>
<dbReference type="InterPro" id="IPR050351">
    <property type="entry name" value="BphY/WalK/GraS-like"/>
</dbReference>
<keyword evidence="9" id="KW-0472">Membrane</keyword>
<dbReference type="Pfam" id="PF00512">
    <property type="entry name" value="HisKA"/>
    <property type="match status" value="1"/>
</dbReference>
<dbReference type="PANTHER" id="PTHR45453">
    <property type="entry name" value="PHOSPHATE REGULON SENSOR PROTEIN PHOR"/>
    <property type="match status" value="1"/>
</dbReference>
<dbReference type="InterPro" id="IPR036890">
    <property type="entry name" value="HATPase_C_sf"/>
</dbReference>
<evidence type="ECO:0000259" key="10">
    <source>
        <dbReference type="PROSITE" id="PS50109"/>
    </source>
</evidence>
<dbReference type="Gene3D" id="1.10.287.130">
    <property type="match status" value="1"/>
</dbReference>
<gene>
    <name evidence="11" type="ORF">EAS64_16285</name>
</gene>
<evidence type="ECO:0000256" key="5">
    <source>
        <dbReference type="ARBA" id="ARBA00022679"/>
    </source>
</evidence>
<dbReference type="EMBL" id="RPFW01000003">
    <property type="protein sequence ID" value="TVZ04656.1"/>
    <property type="molecule type" value="Genomic_DNA"/>
</dbReference>
<evidence type="ECO:0000256" key="4">
    <source>
        <dbReference type="ARBA" id="ARBA00022553"/>
    </source>
</evidence>
<evidence type="ECO:0000256" key="2">
    <source>
        <dbReference type="ARBA" id="ARBA00004236"/>
    </source>
</evidence>
<keyword evidence="9" id="KW-0812">Transmembrane</keyword>
<dbReference type="GO" id="GO:0004721">
    <property type="term" value="F:phosphoprotein phosphatase activity"/>
    <property type="evidence" value="ECO:0007669"/>
    <property type="project" value="TreeGrafter"/>
</dbReference>
<dbReference type="SUPFAM" id="SSF55874">
    <property type="entry name" value="ATPase domain of HSP90 chaperone/DNA topoisomerase II/histidine kinase"/>
    <property type="match status" value="1"/>
</dbReference>
<sequence length="392" mass="41111">MPHVAAGDLAYVTEWIAGAAMLITAAGVVGQRILARRSISLQITLVSLVTVVTALASVGVISYRMYDSADRDVMLELMGIAGLAGLLVALFIGQSVTRATRRLLGAVREVGSSGIYTPPEITLPTELAGLSLGIAEAHDRLSRARAREQALEASRRELVAWVSHDLRTPLAGLRAMAEALEDQVVTDPRQVRHYHSQMRVESDRLAAMIENLFQLSKIHAGALRLSPRLVGLGDLLAEVAASTEPVASAKGILLTGAVAPGMAVLIDPAEFGRAVKNLITNAIRHTPPDGTIELIGEIRAGRACVSVADECGGIPLGDLPRVFDVAFRGESARTPDPLGGGGLGLSIARGIVEAHSGQISVRNSGPGCAFTISLPLARPAPAAVSRPAFSHR</sequence>
<dbReference type="InterPro" id="IPR003594">
    <property type="entry name" value="HATPase_dom"/>
</dbReference>
<reference evidence="11 12" key="1">
    <citation type="submission" date="2018-11" db="EMBL/GenBank/DDBJ databases">
        <title>Trebonia kvetii gen.nov., sp.nov., a novel acidophilic actinobacterium, and proposal of the new actinobacterial family Treboniaceae fam. nov.</title>
        <authorList>
            <person name="Rapoport D."/>
            <person name="Sagova-Mareckova M."/>
            <person name="Sedlacek I."/>
            <person name="Provaznik J."/>
            <person name="Kralova S."/>
            <person name="Pavlinic D."/>
            <person name="Benes V."/>
            <person name="Kopecky J."/>
        </authorList>
    </citation>
    <scope>NUCLEOTIDE SEQUENCE [LARGE SCALE GENOMIC DNA]</scope>
    <source>
        <strain evidence="11 12">15Tr583</strain>
    </source>
</reference>
<dbReference type="AlphaFoldDB" id="A0A6P2C2G4"/>
<keyword evidence="12" id="KW-1185">Reference proteome</keyword>
<accession>A0A6P2C2G4</accession>
<evidence type="ECO:0000256" key="1">
    <source>
        <dbReference type="ARBA" id="ARBA00000085"/>
    </source>
</evidence>
<dbReference type="Proteomes" id="UP000460272">
    <property type="component" value="Unassembled WGS sequence"/>
</dbReference>
<keyword evidence="7" id="KW-0902">Two-component regulatory system</keyword>
<keyword evidence="9" id="KW-1133">Transmembrane helix</keyword>
<dbReference type="InterPro" id="IPR003661">
    <property type="entry name" value="HisK_dim/P_dom"/>
</dbReference>
<comment type="caution">
    <text evidence="11">The sequence shown here is derived from an EMBL/GenBank/DDBJ whole genome shotgun (WGS) entry which is preliminary data.</text>
</comment>
<feature type="domain" description="Histidine kinase" evidence="10">
    <location>
        <begin position="161"/>
        <end position="378"/>
    </location>
</feature>
<comment type="catalytic activity">
    <reaction evidence="1">
        <text>ATP + protein L-histidine = ADP + protein N-phospho-L-histidine.</text>
        <dbReference type="EC" id="2.7.13.3"/>
    </reaction>
</comment>
<evidence type="ECO:0000313" key="11">
    <source>
        <dbReference type="EMBL" id="TVZ04656.1"/>
    </source>
</evidence>
<comment type="subcellular location">
    <subcellularLocation>
        <location evidence="2">Cell membrane</location>
    </subcellularLocation>
</comment>
<evidence type="ECO:0000256" key="6">
    <source>
        <dbReference type="ARBA" id="ARBA00022777"/>
    </source>
</evidence>
<feature type="transmembrane region" description="Helical" evidence="9">
    <location>
        <begin position="41"/>
        <end position="61"/>
    </location>
</feature>
<evidence type="ECO:0000256" key="7">
    <source>
        <dbReference type="ARBA" id="ARBA00023012"/>
    </source>
</evidence>
<dbReference type="CDD" id="cd00075">
    <property type="entry name" value="HATPase"/>
    <property type="match status" value="1"/>
</dbReference>
<organism evidence="11 12">
    <name type="scientific">Trebonia kvetii</name>
    <dbReference type="NCBI Taxonomy" id="2480626"/>
    <lineage>
        <taxon>Bacteria</taxon>
        <taxon>Bacillati</taxon>
        <taxon>Actinomycetota</taxon>
        <taxon>Actinomycetes</taxon>
        <taxon>Streptosporangiales</taxon>
        <taxon>Treboniaceae</taxon>
        <taxon>Trebonia</taxon>
    </lineage>
</organism>
<dbReference type="Gene3D" id="3.30.565.10">
    <property type="entry name" value="Histidine kinase-like ATPase, C-terminal domain"/>
    <property type="match status" value="1"/>
</dbReference>
<dbReference type="InterPro" id="IPR004358">
    <property type="entry name" value="Sig_transdc_His_kin-like_C"/>
</dbReference>
<dbReference type="GO" id="GO:0000155">
    <property type="term" value="F:phosphorelay sensor kinase activity"/>
    <property type="evidence" value="ECO:0007669"/>
    <property type="project" value="InterPro"/>
</dbReference>
<dbReference type="GO" id="GO:0016036">
    <property type="term" value="P:cellular response to phosphate starvation"/>
    <property type="evidence" value="ECO:0007669"/>
    <property type="project" value="TreeGrafter"/>
</dbReference>
<evidence type="ECO:0000256" key="3">
    <source>
        <dbReference type="ARBA" id="ARBA00012438"/>
    </source>
</evidence>
<dbReference type="PROSITE" id="PS50109">
    <property type="entry name" value="HIS_KIN"/>
    <property type="match status" value="1"/>
</dbReference>
<dbReference type="OrthoDB" id="9806130at2"/>
<dbReference type="SMART" id="SM00387">
    <property type="entry name" value="HATPase_c"/>
    <property type="match status" value="1"/>
</dbReference>
<dbReference type="FunFam" id="1.10.287.130:FF:000001">
    <property type="entry name" value="Two-component sensor histidine kinase"/>
    <property type="match status" value="1"/>
</dbReference>
<dbReference type="Pfam" id="PF02518">
    <property type="entry name" value="HATPase_c"/>
    <property type="match status" value="1"/>
</dbReference>